<name>A0ABT0AFS7_9SPHN</name>
<feature type="compositionally biased region" description="Low complexity" evidence="1">
    <location>
        <begin position="157"/>
        <end position="169"/>
    </location>
</feature>
<feature type="compositionally biased region" description="Basic and acidic residues" evidence="1">
    <location>
        <begin position="185"/>
        <end position="194"/>
    </location>
</feature>
<dbReference type="RefSeq" id="WP_243801640.1">
    <property type="nucleotide sequence ID" value="NZ_JALHAT010000031.1"/>
</dbReference>
<accession>A0ABT0AFS7</accession>
<evidence type="ECO:0000313" key="4">
    <source>
        <dbReference type="Proteomes" id="UP001162802"/>
    </source>
</evidence>
<comment type="caution">
    <text evidence="3">The sequence shown here is derived from an EMBL/GenBank/DDBJ whole genome shotgun (WGS) entry which is preliminary data.</text>
</comment>
<dbReference type="EMBL" id="JALHAT010000031">
    <property type="protein sequence ID" value="MCJ1962031.1"/>
    <property type="molecule type" value="Genomic_DNA"/>
</dbReference>
<gene>
    <name evidence="3" type="ORF">MTR65_15150</name>
</gene>
<evidence type="ECO:0000256" key="2">
    <source>
        <dbReference type="SAM" id="SignalP"/>
    </source>
</evidence>
<feature type="compositionally biased region" description="Gly residues" evidence="1">
    <location>
        <begin position="112"/>
        <end position="128"/>
    </location>
</feature>
<protein>
    <submittedName>
        <fullName evidence="3">Uncharacterized protein</fullName>
    </submittedName>
</protein>
<feature type="region of interest" description="Disordered" evidence="1">
    <location>
        <begin position="23"/>
        <end position="197"/>
    </location>
</feature>
<feature type="compositionally biased region" description="Gly residues" evidence="1">
    <location>
        <begin position="28"/>
        <end position="44"/>
    </location>
</feature>
<proteinExistence type="predicted"/>
<sequence>MRQAQTILAGTVAGLALVAGAALAQPGNGNGNGKGNGGGNGGGPPAAQERGNGGGNGGGGPGNNGGNKGAGPAKAQNRGGGPDRSAGNGQGNGGGKGPGGGGQHARADKGPQGNGRGGPGNGNGGGNGNAIAKGPGNGPARGNGNGNGGGGGGGNGKAPPMAGAPGNGNSDARLRGNAHPSNVAHRPERGDIRRVNYSGPGGRDFIVPTNDRVRVLTRDRTIDWGRIDRRRVYDGCPPGLAKKYNGCTPPGLDRGPRRSWSRPDWYWSGFNRGGNYRYLDGYMVRMGSGSSILDYIPLLAGALAIGNVWPGSYDSVAMPDYYNSYYGLGGGNSYRYYDDTLYRVNPGSSRIDSIAGLLMGSDIAVGQPMPRGYDVYNVPYGYRDQYYDTPDALYRYSDGYIYQLDPTSRMVQAAIELLV</sequence>
<evidence type="ECO:0000313" key="3">
    <source>
        <dbReference type="EMBL" id="MCJ1962031.1"/>
    </source>
</evidence>
<feature type="compositionally biased region" description="Gly residues" evidence="1">
    <location>
        <begin position="135"/>
        <end position="156"/>
    </location>
</feature>
<keyword evidence="2" id="KW-0732">Signal</keyword>
<feature type="signal peptide" evidence="2">
    <location>
        <begin position="1"/>
        <end position="24"/>
    </location>
</feature>
<keyword evidence="4" id="KW-1185">Reference proteome</keyword>
<dbReference type="Proteomes" id="UP001162802">
    <property type="component" value="Unassembled WGS sequence"/>
</dbReference>
<feature type="compositionally biased region" description="Gly residues" evidence="1">
    <location>
        <begin position="51"/>
        <end position="69"/>
    </location>
</feature>
<organism evidence="3 4">
    <name type="scientific">Novosphingobium mangrovi</name>
    <name type="common">ex Hu et al. 2023</name>
    <dbReference type="NCBI Taxonomy" id="2930094"/>
    <lineage>
        <taxon>Bacteria</taxon>
        <taxon>Pseudomonadati</taxon>
        <taxon>Pseudomonadota</taxon>
        <taxon>Alphaproteobacteria</taxon>
        <taxon>Sphingomonadales</taxon>
        <taxon>Sphingomonadaceae</taxon>
        <taxon>Novosphingobium</taxon>
    </lineage>
</organism>
<feature type="chain" id="PRO_5046348874" evidence="2">
    <location>
        <begin position="25"/>
        <end position="419"/>
    </location>
</feature>
<evidence type="ECO:0000256" key="1">
    <source>
        <dbReference type="SAM" id="MobiDB-lite"/>
    </source>
</evidence>
<feature type="compositionally biased region" description="Gly residues" evidence="1">
    <location>
        <begin position="78"/>
        <end position="103"/>
    </location>
</feature>
<reference evidence="3" key="1">
    <citation type="submission" date="2022-03" db="EMBL/GenBank/DDBJ databases">
        <title>Identification of a novel bacterium isolated from mangrove sediments.</title>
        <authorList>
            <person name="Pan X."/>
        </authorList>
    </citation>
    <scope>NUCLEOTIDE SEQUENCE</scope>
    <source>
        <strain evidence="3">B2637</strain>
    </source>
</reference>